<name>A0A1G1XQ93_9BACT</name>
<evidence type="ECO:0000313" key="3">
    <source>
        <dbReference type="Proteomes" id="UP000176260"/>
    </source>
</evidence>
<gene>
    <name evidence="2" type="ORF">A2Y67_01965</name>
</gene>
<comment type="caution">
    <text evidence="2">The sequence shown here is derived from an EMBL/GenBank/DDBJ whole genome shotgun (WGS) entry which is preliminary data.</text>
</comment>
<dbReference type="EMBL" id="MHIA01000017">
    <property type="protein sequence ID" value="OGY42131.1"/>
    <property type="molecule type" value="Genomic_DNA"/>
</dbReference>
<keyword evidence="1" id="KW-0472">Membrane</keyword>
<proteinExistence type="predicted"/>
<keyword evidence="1" id="KW-1133">Transmembrane helix</keyword>
<dbReference type="InterPro" id="IPR024414">
    <property type="entry name" value="Uncharacterised_PrgI"/>
</dbReference>
<keyword evidence="1" id="KW-0812">Transmembrane</keyword>
<feature type="transmembrane region" description="Helical" evidence="1">
    <location>
        <begin position="44"/>
        <end position="66"/>
    </location>
</feature>
<evidence type="ECO:0000313" key="2">
    <source>
        <dbReference type="EMBL" id="OGY42131.1"/>
    </source>
</evidence>
<protein>
    <recommendedName>
        <fullName evidence="4">PrgI family protein</fullName>
    </recommendedName>
</protein>
<accession>A0A1G1XQ93</accession>
<evidence type="ECO:0008006" key="4">
    <source>
        <dbReference type="Google" id="ProtNLM"/>
    </source>
</evidence>
<organism evidence="2 3">
    <name type="scientific">Candidatus Buchananbacteria bacterium RBG_13_39_9</name>
    <dbReference type="NCBI Taxonomy" id="1797531"/>
    <lineage>
        <taxon>Bacteria</taxon>
        <taxon>Candidatus Buchananiibacteriota</taxon>
    </lineage>
</organism>
<reference evidence="2 3" key="1">
    <citation type="journal article" date="2016" name="Nat. Commun.">
        <title>Thousands of microbial genomes shed light on interconnected biogeochemical processes in an aquifer system.</title>
        <authorList>
            <person name="Anantharaman K."/>
            <person name="Brown C.T."/>
            <person name="Hug L.A."/>
            <person name="Sharon I."/>
            <person name="Castelle C.J."/>
            <person name="Probst A.J."/>
            <person name="Thomas B.C."/>
            <person name="Singh A."/>
            <person name="Wilkins M.J."/>
            <person name="Karaoz U."/>
            <person name="Brodie E.L."/>
            <person name="Williams K.H."/>
            <person name="Hubbard S.S."/>
            <person name="Banfield J.F."/>
        </authorList>
    </citation>
    <scope>NUCLEOTIDE SEQUENCE [LARGE SCALE GENOMIC DNA]</scope>
</reference>
<dbReference type="Pfam" id="PF12666">
    <property type="entry name" value="PrgI"/>
    <property type="match status" value="1"/>
</dbReference>
<evidence type="ECO:0000256" key="1">
    <source>
        <dbReference type="SAM" id="Phobius"/>
    </source>
</evidence>
<sequence length="139" mass="15954">MALGQFLVPQFIDVESKIIGSVTTRQFLIMMVVGMIDYILYKLLYFNTFIVVAVLLTGIFSIFAFVKINGMPFHYFFLNFVQTMRKPWIRIWTKEPLAALPPLEKPEIRKEFIAKPPLATSKLSSLTLIVNTGGAYREE</sequence>
<dbReference type="AlphaFoldDB" id="A0A1G1XQ93"/>
<dbReference type="Proteomes" id="UP000176260">
    <property type="component" value="Unassembled WGS sequence"/>
</dbReference>